<keyword evidence="3" id="KW-1185">Reference proteome</keyword>
<feature type="domain" description="AB hydrolase-1" evidence="1">
    <location>
        <begin position="4"/>
        <end position="110"/>
    </location>
</feature>
<dbReference type="PANTHER" id="PTHR37946">
    <property type="entry name" value="SLL1969 PROTEIN"/>
    <property type="match status" value="1"/>
</dbReference>
<proteinExistence type="predicted"/>
<comment type="caution">
    <text evidence="2">The sequence shown here is derived from an EMBL/GenBank/DDBJ whole genome shotgun (WGS) entry which is preliminary data.</text>
</comment>
<dbReference type="InterPro" id="IPR000073">
    <property type="entry name" value="AB_hydrolase_1"/>
</dbReference>
<dbReference type="RefSeq" id="WP_405386355.1">
    <property type="nucleotide sequence ID" value="NZ_JBJGEB010000007.1"/>
</dbReference>
<dbReference type="GO" id="GO:0016787">
    <property type="term" value="F:hydrolase activity"/>
    <property type="evidence" value="ECO:0007669"/>
    <property type="project" value="UniProtKB-KW"/>
</dbReference>
<dbReference type="SUPFAM" id="SSF53474">
    <property type="entry name" value="alpha/beta-Hydrolases"/>
    <property type="match status" value="1"/>
</dbReference>
<name>A0ABW8Q4B8_9NEIS</name>
<reference evidence="2 3" key="1">
    <citation type="submission" date="2024-11" db="EMBL/GenBank/DDBJ databases">
        <authorList>
            <person name="Mikucki A.G."/>
            <person name="Kahler C.M."/>
        </authorList>
    </citation>
    <scope>NUCLEOTIDE SEQUENCE [LARGE SCALE GENOMIC DNA]</scope>
    <source>
        <strain evidence="2 3">EXNM717</strain>
    </source>
</reference>
<dbReference type="EMBL" id="JBJGEB010000007">
    <property type="protein sequence ID" value="MFK7642419.1"/>
    <property type="molecule type" value="Genomic_DNA"/>
</dbReference>
<sequence length="208" mass="21973">MPHVILLHGLHMHAWAMKPFAALLKEQGFTVDTFGYYSVWQTLPQHAAALNRFVETGRYGGGPLHFVGHSLGGLVLRHFAAAHPDKVSGRIVTLGTPHCGSMAAERVRSMGLGTPLLGGSYRCALDGGAPPLPSGIELGSIAGSKPQGLGRMLGLHGSQDGTVLVGETRCPGMGGHIVLPVSHSGMIFSRTVAEQTAHFLRCGRFLQP</sequence>
<dbReference type="InterPro" id="IPR029058">
    <property type="entry name" value="AB_hydrolase_fold"/>
</dbReference>
<organism evidence="2 3">
    <name type="scientific">Neisseria oralis</name>
    <dbReference type="NCBI Taxonomy" id="1107316"/>
    <lineage>
        <taxon>Bacteria</taxon>
        <taxon>Pseudomonadati</taxon>
        <taxon>Pseudomonadota</taxon>
        <taxon>Betaproteobacteria</taxon>
        <taxon>Neisseriales</taxon>
        <taxon>Neisseriaceae</taxon>
        <taxon>Neisseria</taxon>
    </lineage>
</organism>
<accession>A0ABW8Q4B8</accession>
<dbReference type="Pfam" id="PF12697">
    <property type="entry name" value="Abhydrolase_6"/>
    <property type="match status" value="1"/>
</dbReference>
<keyword evidence="2" id="KW-0378">Hydrolase</keyword>
<evidence type="ECO:0000313" key="2">
    <source>
        <dbReference type="EMBL" id="MFK7642419.1"/>
    </source>
</evidence>
<evidence type="ECO:0000313" key="3">
    <source>
        <dbReference type="Proteomes" id="UP001621964"/>
    </source>
</evidence>
<dbReference type="Proteomes" id="UP001621964">
    <property type="component" value="Unassembled WGS sequence"/>
</dbReference>
<dbReference type="PANTHER" id="PTHR37946:SF1">
    <property type="entry name" value="SLL1969 PROTEIN"/>
    <property type="match status" value="1"/>
</dbReference>
<dbReference type="Gene3D" id="3.40.50.1820">
    <property type="entry name" value="alpha/beta hydrolase"/>
    <property type="match status" value="1"/>
</dbReference>
<gene>
    <name evidence="2" type="ORF">ACI43T_07920</name>
</gene>
<evidence type="ECO:0000259" key="1">
    <source>
        <dbReference type="Pfam" id="PF12697"/>
    </source>
</evidence>
<protein>
    <submittedName>
        <fullName evidence="2">Alpha/beta fold hydrolase</fullName>
    </submittedName>
</protein>